<dbReference type="Pfam" id="PF03370">
    <property type="entry name" value="CBM_21"/>
    <property type="match status" value="1"/>
</dbReference>
<dbReference type="GO" id="GO:2001069">
    <property type="term" value="F:glycogen binding"/>
    <property type="evidence" value="ECO:0007669"/>
    <property type="project" value="TreeGrafter"/>
</dbReference>
<dbReference type="Proteomes" id="UP000694556">
    <property type="component" value="Chromosome 2"/>
</dbReference>
<protein>
    <submittedName>
        <fullName evidence="3">Protein phosphatase 1 regulatory subunit 3G</fullName>
    </submittedName>
</protein>
<evidence type="ECO:0000313" key="4">
    <source>
        <dbReference type="Proteomes" id="UP000694556"/>
    </source>
</evidence>
<dbReference type="InterPro" id="IPR038175">
    <property type="entry name" value="CBM21_dom_sf"/>
</dbReference>
<dbReference type="PANTHER" id="PTHR12307">
    <property type="entry name" value="PROTEIN PHOSPHATASE 1 REGULATORY SUBUNIT"/>
    <property type="match status" value="1"/>
</dbReference>
<dbReference type="Gene3D" id="2.60.40.2440">
    <property type="entry name" value="Carbohydrate binding type-21 domain"/>
    <property type="match status" value="1"/>
</dbReference>
<reference evidence="3" key="3">
    <citation type="submission" date="2025-09" db="UniProtKB">
        <authorList>
            <consortium name="Ensembl"/>
        </authorList>
    </citation>
    <scope>IDENTIFICATION</scope>
</reference>
<dbReference type="PANTHER" id="PTHR12307:SF7">
    <property type="entry name" value="PROTEIN PHOSPHATASE 1 REGULATORY SUBUNIT 3G"/>
    <property type="match status" value="1"/>
</dbReference>
<proteinExistence type="predicted"/>
<dbReference type="InterPro" id="IPR005036">
    <property type="entry name" value="CBM21_dom"/>
</dbReference>
<evidence type="ECO:0000256" key="1">
    <source>
        <dbReference type="SAM" id="MobiDB-lite"/>
    </source>
</evidence>
<dbReference type="AlphaFoldDB" id="A0A8C3BS46"/>
<dbReference type="GO" id="GO:0005979">
    <property type="term" value="P:regulation of glycogen biosynthetic process"/>
    <property type="evidence" value="ECO:0007669"/>
    <property type="project" value="TreeGrafter"/>
</dbReference>
<keyword evidence="4" id="KW-1185">Reference proteome</keyword>
<feature type="region of interest" description="Disordered" evidence="1">
    <location>
        <begin position="301"/>
        <end position="320"/>
    </location>
</feature>
<dbReference type="InterPro" id="IPR050782">
    <property type="entry name" value="PP1_regulatory_subunit_3"/>
</dbReference>
<dbReference type="GO" id="GO:0008157">
    <property type="term" value="F:protein phosphatase 1 binding"/>
    <property type="evidence" value="ECO:0007669"/>
    <property type="project" value="TreeGrafter"/>
</dbReference>
<feature type="domain" description="CBM21" evidence="2">
    <location>
        <begin position="183"/>
        <end position="299"/>
    </location>
</feature>
<dbReference type="PROSITE" id="PS51159">
    <property type="entry name" value="CBM21"/>
    <property type="match status" value="1"/>
</dbReference>
<dbReference type="Ensembl" id="ENSCMMT00000010931.1">
    <property type="protein sequence ID" value="ENSCMMP00000009922.1"/>
    <property type="gene ID" value="ENSCMMG00000006286.1"/>
</dbReference>
<evidence type="ECO:0000313" key="3">
    <source>
        <dbReference type="Ensembl" id="ENSCMMP00000009922.1"/>
    </source>
</evidence>
<evidence type="ECO:0000259" key="2">
    <source>
        <dbReference type="PROSITE" id="PS51159"/>
    </source>
</evidence>
<accession>A0A8C3BS46</accession>
<reference evidence="3" key="1">
    <citation type="submission" date="2018-09" db="EMBL/GenBank/DDBJ databases">
        <title>Common duck and Muscovy duck high density SNP chip.</title>
        <authorList>
            <person name="Vignal A."/>
            <person name="Thebault N."/>
            <person name="Warren W.C."/>
        </authorList>
    </citation>
    <scope>NUCLEOTIDE SEQUENCE [LARGE SCALE GENOMIC DNA]</scope>
</reference>
<reference evidence="3" key="2">
    <citation type="submission" date="2025-08" db="UniProtKB">
        <authorList>
            <consortium name="Ensembl"/>
        </authorList>
    </citation>
    <scope>IDENTIFICATION</scope>
</reference>
<dbReference type="GO" id="GO:0000164">
    <property type="term" value="C:protein phosphatase type 1 complex"/>
    <property type="evidence" value="ECO:0007669"/>
    <property type="project" value="TreeGrafter"/>
</dbReference>
<name>A0A8C3BS46_CAIMO</name>
<sequence length="320" mass="33341">MGPASCTTYAISPQPPASVGAGLWLRGDAIVVQGFVLLNPGPLRFFFGPPLVLPRDGWNPKKSCSPPPCRPHKTPGGVARGSLPLAVETAAPGGAAAGPGCCPKCKKRVQFADSLGLSLASVMHFSEAEEPRVPPAALSRLQSPHVEPAEPGAAPGLPCGDGARPVAALLLEPDFPDGGAPSAERLRRQRVCLERLCRPASAAGVRGTVQVLPSGGPVEVTVRYTFNEWLSFMDAPAEPLPAAATTAAPAVEAPAERYGFTLCVPPSPGEGSALHFAVRYRSQQGEYWDNNQGRNYTLRWCRRDPDGGPGTDGTGRGGGT</sequence>
<feature type="compositionally biased region" description="Gly residues" evidence="1">
    <location>
        <begin position="307"/>
        <end position="320"/>
    </location>
</feature>
<organism evidence="3 4">
    <name type="scientific">Cairina moschata</name>
    <name type="common">Muscovy duck</name>
    <dbReference type="NCBI Taxonomy" id="8855"/>
    <lineage>
        <taxon>Eukaryota</taxon>
        <taxon>Metazoa</taxon>
        <taxon>Chordata</taxon>
        <taxon>Craniata</taxon>
        <taxon>Vertebrata</taxon>
        <taxon>Euteleostomi</taxon>
        <taxon>Archelosauria</taxon>
        <taxon>Archosauria</taxon>
        <taxon>Dinosauria</taxon>
        <taxon>Saurischia</taxon>
        <taxon>Theropoda</taxon>
        <taxon>Coelurosauria</taxon>
        <taxon>Aves</taxon>
        <taxon>Neognathae</taxon>
        <taxon>Galloanserae</taxon>
        <taxon>Anseriformes</taxon>
        <taxon>Anatidae</taxon>
        <taxon>Anatinae</taxon>
        <taxon>Cairina</taxon>
    </lineage>
</organism>